<dbReference type="EMBL" id="RQEV01000001">
    <property type="protein sequence ID" value="TGK22313.1"/>
    <property type="molecule type" value="Genomic_DNA"/>
</dbReference>
<evidence type="ECO:0000313" key="3">
    <source>
        <dbReference type="Proteomes" id="UP000297855"/>
    </source>
</evidence>
<dbReference type="Gene3D" id="3.60.21.10">
    <property type="match status" value="1"/>
</dbReference>
<proteinExistence type="predicted"/>
<accession>A0A4R9GU36</accession>
<protein>
    <submittedName>
        <fullName evidence="2">Phosphoesterase</fullName>
    </submittedName>
</protein>
<dbReference type="GO" id="GO:0016787">
    <property type="term" value="F:hydrolase activity"/>
    <property type="evidence" value="ECO:0007669"/>
    <property type="project" value="InterPro"/>
</dbReference>
<dbReference type="InterPro" id="IPR029052">
    <property type="entry name" value="Metallo-depent_PP-like"/>
</dbReference>
<organism evidence="2 3">
    <name type="scientific">Leptospira fluminis</name>
    <dbReference type="NCBI Taxonomy" id="2484979"/>
    <lineage>
        <taxon>Bacteria</taxon>
        <taxon>Pseudomonadati</taxon>
        <taxon>Spirochaetota</taxon>
        <taxon>Spirochaetia</taxon>
        <taxon>Leptospirales</taxon>
        <taxon>Leptospiraceae</taxon>
        <taxon>Leptospira</taxon>
    </lineage>
</organism>
<dbReference type="InterPro" id="IPR004843">
    <property type="entry name" value="Calcineurin-like_PHP"/>
</dbReference>
<keyword evidence="3" id="KW-1185">Reference proteome</keyword>
<dbReference type="SUPFAM" id="SSF56300">
    <property type="entry name" value="Metallo-dependent phosphatases"/>
    <property type="match status" value="1"/>
</dbReference>
<dbReference type="Proteomes" id="UP000297855">
    <property type="component" value="Unassembled WGS sequence"/>
</dbReference>
<evidence type="ECO:0000259" key="1">
    <source>
        <dbReference type="Pfam" id="PF00149"/>
    </source>
</evidence>
<gene>
    <name evidence="2" type="ORF">EHO61_00590</name>
</gene>
<comment type="caution">
    <text evidence="2">The sequence shown here is derived from an EMBL/GenBank/DDBJ whole genome shotgun (WGS) entry which is preliminary data.</text>
</comment>
<dbReference type="Pfam" id="PF00149">
    <property type="entry name" value="Metallophos"/>
    <property type="match status" value="1"/>
</dbReference>
<dbReference type="OrthoDB" id="9802481at2"/>
<dbReference type="RefSeq" id="WP_135811708.1">
    <property type="nucleotide sequence ID" value="NZ_RQEV01000001.1"/>
</dbReference>
<name>A0A4R9GU36_9LEPT</name>
<evidence type="ECO:0000313" key="2">
    <source>
        <dbReference type="EMBL" id="TGK22313.1"/>
    </source>
</evidence>
<reference evidence="2" key="1">
    <citation type="journal article" date="2019" name="PLoS Negl. Trop. Dis.">
        <title>Revisiting the worldwide diversity of Leptospira species in the environment.</title>
        <authorList>
            <person name="Vincent A.T."/>
            <person name="Schiettekatte O."/>
            <person name="Bourhy P."/>
            <person name="Veyrier F.J."/>
            <person name="Picardeau M."/>
        </authorList>
    </citation>
    <scope>NUCLEOTIDE SEQUENCE [LARGE SCALE GENOMIC DNA]</scope>
    <source>
        <strain evidence="2">SCS5</strain>
    </source>
</reference>
<dbReference type="AlphaFoldDB" id="A0A4R9GU36"/>
<sequence length="502" mass="57408">MSRIQYIILSDIHLGGYNSLLTYIQEIPRNPNGTRYNVDAQKTSPVLRDLADCIKEIVNSINKGGKPQIILLGDVLELALGGLNDAAMTFERFLECMYSGKNSPFFNQILYLPGNHDHHLWETAREKQYANYISKLKPKDHISAPWHTTKMVDPDLIESDLLTDLFRRNHKSKQGKVMIAYPNYEIRGKSGRSIFLTHGNFLENIYSLMSSIQRILLPELSGPEGLKSKKKSGFLSRIARMLPFQSVPEPNRPDSIYELEHENFAWIDFFWSTLGRSGKVGKGVGLIYDMLQDEKAVGKLSDNISGYLLRKLKVFPFFKRMVRYALSFFLKKAILNVGQSERGMSDSVLSQEVIENLNFYLETILPNQWKAETRREFPTDYSFIFGHTHKPFETLSEDLGLEIRSVPVYNTGGWVVDTIHKMKTHGGAVLLVDDDANVVSFHAYTEGDIRSSFHVPEGYRNPLYTDLLAKVNLEGRSFKKLSQSIESEIELRRKVLRARVVE</sequence>
<feature type="domain" description="Calcineurin-like phosphoesterase" evidence="1">
    <location>
        <begin position="7"/>
        <end position="140"/>
    </location>
</feature>